<reference evidence="1 2" key="1">
    <citation type="submission" date="2017-07" db="EMBL/GenBank/DDBJ databases">
        <title>Amycolatopsis antarcticus sp. nov., isolated from the surface of an Antarcticus brown macroalga.</title>
        <authorList>
            <person name="Wang J."/>
            <person name="Leiva S."/>
            <person name="Huang J."/>
            <person name="Huang Y."/>
        </authorList>
    </citation>
    <scope>NUCLEOTIDE SEQUENCE [LARGE SCALE GENOMIC DNA]</scope>
    <source>
        <strain evidence="1 2">AU-G6</strain>
    </source>
</reference>
<sequence>MQSAEDTTLAAALASTDIQIEPLLEFDWARNGLYNHKYSDLSWLVTDVTDEAATIKGDLPDDVTRTLQGFSSAELRATLGGARYGDDDADTAWNARLAADGIAADQLFSPYLATSPLYGYTVTGVAVRYSRVTSTALGEVVTRQFTGWLRSFEINAAERSVSIVASDVLHLTNKKVTLPLWGAYATDAAFDYWDKTNPESMGRSYSRPISLTWAVEETLRRAGAPTGPVARDDALYYVSCNGSMIPSVGDISDKDVGRIWSHGVSWRNNAPWEAGLYGLAPKAVDPYLDWGTRDWANYTVGRAARTLYVPNNGGTGDVTVGMSTWAKTDPAGGQVRFAKLHLGLERNDGNESAAVGVNYQPAGISMVVYDAGYVWLRIKGSTWSWWRGTAPSKGWHFYDCRIRLTGSAITCELRIDDVLVSLPEWTPSPSTGWTTAGFEPVTNLKRNPTAATANFPVQHMQIYAGNTATVGAYNPDAKHPPKTADGRPLAVVHGSSLAELTFLPDSSEVEPWELLGKLAGADFAVVHTDEYGTVHYVPHYNMRNDWKIAQASAPTIDDDRLLGYLVNPTFDGKRNRITIPYTERRAEEAIVWECDNPSLFHAKENYTTIRDVAIQDVISVRGGRLPHNTDPDGAAVDDVYAGCAGNVYGENWSVITPDGVSDTDVWPGENQRTLKLYQLVYNAPDPWRSVRPSFAGGKQGAIFVPGSRYTKVNPLKTTVSRTSDIATYGVQELILDEHPWRQTRDTAVAIGTSVLNDTIVPSPLIDGIEIHADPRMQLRDVVKLTSQEGITGAIFAQIIGITRLDSPSGGSIDRLAMRVLRTPGQWILGDPDLSVLGTTTILGS</sequence>
<dbReference type="InParanoid" id="A0A263D7H3"/>
<dbReference type="EMBL" id="NKYE01000003">
    <property type="protein sequence ID" value="OZM73968.1"/>
    <property type="molecule type" value="Genomic_DNA"/>
</dbReference>
<evidence type="ECO:0000313" key="1">
    <source>
        <dbReference type="EMBL" id="OZM73968.1"/>
    </source>
</evidence>
<protein>
    <submittedName>
        <fullName evidence="1">Uncharacterized protein</fullName>
    </submittedName>
</protein>
<keyword evidence="2" id="KW-1185">Reference proteome</keyword>
<dbReference type="RefSeq" id="WP_094861725.1">
    <property type="nucleotide sequence ID" value="NZ_NKYE01000003.1"/>
</dbReference>
<gene>
    <name evidence="1" type="ORF">CFN78_06685</name>
</gene>
<organism evidence="1 2">
    <name type="scientific">Amycolatopsis antarctica</name>
    <dbReference type="NCBI Taxonomy" id="1854586"/>
    <lineage>
        <taxon>Bacteria</taxon>
        <taxon>Bacillati</taxon>
        <taxon>Actinomycetota</taxon>
        <taxon>Actinomycetes</taxon>
        <taxon>Pseudonocardiales</taxon>
        <taxon>Pseudonocardiaceae</taxon>
        <taxon>Amycolatopsis</taxon>
    </lineage>
</organism>
<name>A0A263D7H3_9PSEU</name>
<dbReference type="AlphaFoldDB" id="A0A263D7H3"/>
<comment type="caution">
    <text evidence="1">The sequence shown here is derived from an EMBL/GenBank/DDBJ whole genome shotgun (WGS) entry which is preliminary data.</text>
</comment>
<dbReference type="Proteomes" id="UP000242444">
    <property type="component" value="Unassembled WGS sequence"/>
</dbReference>
<evidence type="ECO:0000313" key="2">
    <source>
        <dbReference type="Proteomes" id="UP000242444"/>
    </source>
</evidence>
<accession>A0A263D7H3</accession>
<dbReference type="OrthoDB" id="3894953at2"/>
<proteinExistence type="predicted"/>